<dbReference type="OrthoDB" id="8929479at2759"/>
<name>A0A6P7P1R8_BETSP</name>
<feature type="signal peptide" evidence="5">
    <location>
        <begin position="1"/>
        <end position="19"/>
    </location>
</feature>
<dbReference type="Proteomes" id="UP000515150">
    <property type="component" value="Chromosome 11"/>
</dbReference>
<protein>
    <submittedName>
        <fullName evidence="7">Saxitoxin and tetrodotoxin-binding protein 2-like isoform X1</fullName>
    </submittedName>
</protein>
<keyword evidence="2" id="KW-0964">Secreted</keyword>
<dbReference type="RefSeq" id="XP_029023614.1">
    <property type="nucleotide sequence ID" value="XM_029167781.3"/>
</dbReference>
<dbReference type="PANTHER" id="PTHR11967">
    <property type="entry name" value="ALPHA-1-ACID GLYCOPROTEIN"/>
    <property type="match status" value="1"/>
</dbReference>
<dbReference type="Gene3D" id="2.40.128.20">
    <property type="match status" value="3"/>
</dbReference>
<comment type="subcellular location">
    <subcellularLocation>
        <location evidence="1">Secreted</location>
    </subcellularLocation>
</comment>
<evidence type="ECO:0000256" key="1">
    <source>
        <dbReference type="ARBA" id="ARBA00004613"/>
    </source>
</evidence>
<reference evidence="7" key="1">
    <citation type="submission" date="2025-08" db="UniProtKB">
        <authorList>
            <consortium name="RefSeq"/>
        </authorList>
    </citation>
    <scope>IDENTIFICATION</scope>
</reference>
<dbReference type="KEGG" id="bspl:114866109"/>
<keyword evidence="6" id="KW-1185">Reference proteome</keyword>
<dbReference type="PANTHER" id="PTHR11967:SF2">
    <property type="entry name" value="ALPHA-1-ACID GLYCOPROTEIN 1"/>
    <property type="match status" value="1"/>
</dbReference>
<dbReference type="InParanoid" id="A0A6P7P1R8"/>
<accession>A0A6P7P1R8</accession>
<evidence type="ECO:0000313" key="7">
    <source>
        <dbReference type="RefSeq" id="XP_029023614.1"/>
    </source>
</evidence>
<keyword evidence="4" id="KW-0325">Glycoprotein</keyword>
<dbReference type="GeneID" id="114866109"/>
<evidence type="ECO:0000256" key="3">
    <source>
        <dbReference type="ARBA" id="ARBA00022729"/>
    </source>
</evidence>
<keyword evidence="3 5" id="KW-0732">Signal</keyword>
<evidence type="ECO:0000256" key="4">
    <source>
        <dbReference type="ARBA" id="ARBA00023180"/>
    </source>
</evidence>
<evidence type="ECO:0000313" key="6">
    <source>
        <dbReference type="Proteomes" id="UP000515150"/>
    </source>
</evidence>
<gene>
    <name evidence="7" type="primary">LOC114866109</name>
</gene>
<organism evidence="6 7">
    <name type="scientific">Betta splendens</name>
    <name type="common">Siamese fighting fish</name>
    <dbReference type="NCBI Taxonomy" id="158456"/>
    <lineage>
        <taxon>Eukaryota</taxon>
        <taxon>Metazoa</taxon>
        <taxon>Chordata</taxon>
        <taxon>Craniata</taxon>
        <taxon>Vertebrata</taxon>
        <taxon>Euteleostomi</taxon>
        <taxon>Actinopterygii</taxon>
        <taxon>Neopterygii</taxon>
        <taxon>Teleostei</taxon>
        <taxon>Neoteleostei</taxon>
        <taxon>Acanthomorphata</taxon>
        <taxon>Anabantaria</taxon>
        <taxon>Anabantiformes</taxon>
        <taxon>Anabantoidei</taxon>
        <taxon>Osphronemidae</taxon>
        <taxon>Betta</taxon>
    </lineage>
</organism>
<proteinExistence type="predicted"/>
<dbReference type="AlphaFoldDB" id="A0A6P7P1R8"/>
<dbReference type="InterPro" id="IPR012674">
    <property type="entry name" value="Calycin"/>
</dbReference>
<dbReference type="GO" id="GO:0005576">
    <property type="term" value="C:extracellular region"/>
    <property type="evidence" value="ECO:0007669"/>
    <property type="project" value="UniProtKB-SubCell"/>
</dbReference>
<feature type="chain" id="PRO_5028026802" evidence="5">
    <location>
        <begin position="20"/>
        <end position="583"/>
    </location>
</feature>
<evidence type="ECO:0000256" key="5">
    <source>
        <dbReference type="SAM" id="SignalP"/>
    </source>
</evidence>
<evidence type="ECO:0000256" key="2">
    <source>
        <dbReference type="ARBA" id="ARBA00022525"/>
    </source>
</evidence>
<sequence length="583" mass="65028">MRGAVKCVVLLLVAIGSNAAPTTEECEVLTRKLQTKDVHRNFGDWVLAWAVSDYELGSGLLANLSSSRASFQLLVPNSRTIVYKEKNTFSDGVCASFFFNLHVPSDASDPTLQVKSGTLLKHGTVRAITSTSVVFFETGPDRLLMLYQGPLGRYLLSYRRDGRHSDGEQLKAAHDDLRKLAECVGFAHDKPFIYNGAAGPTCKLCDGVNGRLPTEDLHKVYGSWVLVWSVSDHKEGQDLLSNVSSSHIELHLLSDKKTVMLNERNVYTDKSCSNYVINLALPSDPSDAGHHTLHMVSATVEVDGVVKPYNDSAALDFYQTCPDCLLVVYKYVHGRFLLSYRRDGRHSDVEQLKAAHDDLRKLAECVGFAHDKPFIYNGAAAVGYEAVPTCKKCEGLNSRLPTKDLDQIFGAWVLVWSVSDHDKGWDLLQNVSSSHVELQLLPDKRGAVFNERNLYKDKSCSNYVINLALPSDLSDAGHHTLHMVSATVEVDGVVKPYNDSAALDFYQTCPDCLLVVYKYVHGRFLLSYRRERHHSDAQRLKAAHDDHRKQSECLGFQHHSPFSYDGEAEFCYKKSALEKHQAS</sequence>